<dbReference type="STRING" id="1679444.PYTT_1199"/>
<gene>
    <name evidence="2" type="ORF">PYTT_1199</name>
</gene>
<evidence type="ECO:0000313" key="2">
    <source>
        <dbReference type="EMBL" id="SEH85014.1"/>
    </source>
</evidence>
<sequence length="142" mass="15086">MGMKVSNDTARDQALDALLGKARKYAAPEGFADSVMSRLGDAESPYSNRRLRSRRWWVASAAAAVLALGAAVQVLLPSLSQPSSIAVSDVSLPDDSVLLADAMRSIGDEELVDAICTIVENNGASLSLDEFAAMEWDDSVLQ</sequence>
<reference evidence="3" key="1">
    <citation type="submission" date="2016-09" db="EMBL/GenBank/DDBJ databases">
        <authorList>
            <person name="Koehorst J."/>
        </authorList>
    </citation>
    <scope>NUCLEOTIDE SEQUENCE [LARGE SCALE GENOMIC DNA]</scope>
</reference>
<protein>
    <submittedName>
        <fullName evidence="2">Uncharacterized protein</fullName>
    </submittedName>
</protein>
<accession>A0A1C7PBD6</accession>
<keyword evidence="1" id="KW-0812">Transmembrane</keyword>
<evidence type="ECO:0000256" key="1">
    <source>
        <dbReference type="SAM" id="Phobius"/>
    </source>
</evidence>
<dbReference type="Proteomes" id="UP000176204">
    <property type="component" value="Chromosome I"/>
</dbReference>
<dbReference type="KEGG" id="agl:PYTT_1199"/>
<evidence type="ECO:0000313" key="3">
    <source>
        <dbReference type="Proteomes" id="UP000176204"/>
    </source>
</evidence>
<dbReference type="AlphaFoldDB" id="A0A1C7PBD6"/>
<dbReference type="EMBL" id="LT629973">
    <property type="protein sequence ID" value="SEH85014.1"/>
    <property type="molecule type" value="Genomic_DNA"/>
</dbReference>
<name>A0A1C7PBD6_9BACT</name>
<organism evidence="2 3">
    <name type="scientific">Akkermansia glycaniphila</name>
    <dbReference type="NCBI Taxonomy" id="1679444"/>
    <lineage>
        <taxon>Bacteria</taxon>
        <taxon>Pseudomonadati</taxon>
        <taxon>Verrucomicrobiota</taxon>
        <taxon>Verrucomicrobiia</taxon>
        <taxon>Verrucomicrobiales</taxon>
        <taxon>Akkermansiaceae</taxon>
        <taxon>Akkermansia</taxon>
    </lineage>
</organism>
<keyword evidence="3" id="KW-1185">Reference proteome</keyword>
<proteinExistence type="predicted"/>
<keyword evidence="1" id="KW-1133">Transmembrane helix</keyword>
<feature type="transmembrane region" description="Helical" evidence="1">
    <location>
        <begin position="56"/>
        <end position="76"/>
    </location>
</feature>
<keyword evidence="1" id="KW-0472">Membrane</keyword>